<dbReference type="EMBL" id="CP029752">
    <property type="protein sequence ID" value="QFG77151.1"/>
    <property type="molecule type" value="Genomic_DNA"/>
</dbReference>
<protein>
    <submittedName>
        <fullName evidence="2">Uncharacterized protein</fullName>
    </submittedName>
</protein>
<evidence type="ECO:0000256" key="1">
    <source>
        <dbReference type="SAM" id="MobiDB-lite"/>
    </source>
</evidence>
<organism evidence="2">
    <name type="scientific">Raoultella planticola</name>
    <name type="common">Klebsiella planticola</name>
    <dbReference type="NCBI Taxonomy" id="575"/>
    <lineage>
        <taxon>Bacteria</taxon>
        <taxon>Pseudomonadati</taxon>
        <taxon>Pseudomonadota</taxon>
        <taxon>Gammaproteobacteria</taxon>
        <taxon>Enterobacterales</taxon>
        <taxon>Enterobacteriaceae</taxon>
        <taxon>Klebsiella/Raoultella group</taxon>
        <taxon>Raoultella</taxon>
    </lineage>
</organism>
<reference evidence="2" key="1">
    <citation type="submission" date="2018-05" db="EMBL/GenBank/DDBJ databases">
        <title>Bacterial isolates from healthy term breastfed infants carrying antibiotic resistance genes.</title>
        <authorList>
            <person name="Casaburi G."/>
        </authorList>
    </citation>
    <scope>NUCLEOTIDE SEQUENCE [LARGE SCALE GENOMIC DNA]</scope>
    <source>
        <strain evidence="2">7084_4</strain>
    </source>
</reference>
<proteinExistence type="predicted"/>
<dbReference type="AlphaFoldDB" id="A0A5P6ABG3"/>
<evidence type="ECO:0000313" key="2">
    <source>
        <dbReference type="EMBL" id="QFG77151.1"/>
    </source>
</evidence>
<feature type="region of interest" description="Disordered" evidence="1">
    <location>
        <begin position="21"/>
        <end position="41"/>
    </location>
</feature>
<accession>A0A5P6ABG3</accession>
<name>A0A5P6ABG3_RAOPL</name>
<gene>
    <name evidence="2" type="ORF">DMB90_12585</name>
</gene>
<sequence length="65" mass="7381">MRPGSAGYVWERYRPVTTVYHDESSPLTPQSRDMQSEGSRRLVPRVISDSKQNIHFNDSMGNKGA</sequence>